<protein>
    <submittedName>
        <fullName evidence="1">Uncharacterized protein</fullName>
    </submittedName>
</protein>
<reference evidence="1" key="1">
    <citation type="journal article" date="2015" name="Nature">
        <title>Complex archaea that bridge the gap between prokaryotes and eukaryotes.</title>
        <authorList>
            <person name="Spang A."/>
            <person name="Saw J.H."/>
            <person name="Jorgensen S.L."/>
            <person name="Zaremba-Niedzwiedzka K."/>
            <person name="Martijn J."/>
            <person name="Lind A.E."/>
            <person name="van Eijk R."/>
            <person name="Schleper C."/>
            <person name="Guy L."/>
            <person name="Ettema T.J."/>
        </authorList>
    </citation>
    <scope>NUCLEOTIDE SEQUENCE</scope>
</reference>
<organism evidence="1">
    <name type="scientific">marine sediment metagenome</name>
    <dbReference type="NCBI Taxonomy" id="412755"/>
    <lineage>
        <taxon>unclassified sequences</taxon>
        <taxon>metagenomes</taxon>
        <taxon>ecological metagenomes</taxon>
    </lineage>
</organism>
<sequence length="59" mass="6587">QLTESQFTANRKAGGMDALFYVNQILNLLNSNSLDLSNDKLMTKIKTLRSELSKLTVVV</sequence>
<proteinExistence type="predicted"/>
<dbReference type="AlphaFoldDB" id="A0A0F9AQ88"/>
<name>A0A0F9AQ88_9ZZZZ</name>
<accession>A0A0F9AQ88</accession>
<gene>
    <name evidence="1" type="ORF">LCGC14_2821500</name>
</gene>
<comment type="caution">
    <text evidence="1">The sequence shown here is derived from an EMBL/GenBank/DDBJ whole genome shotgun (WGS) entry which is preliminary data.</text>
</comment>
<evidence type="ECO:0000313" key="1">
    <source>
        <dbReference type="EMBL" id="KKK80639.1"/>
    </source>
</evidence>
<dbReference type="EMBL" id="LAZR01053488">
    <property type="protein sequence ID" value="KKK80639.1"/>
    <property type="molecule type" value="Genomic_DNA"/>
</dbReference>
<feature type="non-terminal residue" evidence="1">
    <location>
        <position position="1"/>
    </location>
</feature>